<dbReference type="EMBL" id="CP101987">
    <property type="protein sequence ID" value="UUI72286.1"/>
    <property type="molecule type" value="Genomic_DNA"/>
</dbReference>
<sequence length="89" mass="9715">MPDVELLGPMTDSVGREGVAVERDERDQGWFRVVYILDPTDGALLESRSIDDDGIVTFRSTELTRQPNATAPTPQPPLCGPGSEPERSC</sequence>
<keyword evidence="3" id="KW-1185">Reference proteome</keyword>
<gene>
    <name evidence="2" type="ORF">NP048_02115</name>
</gene>
<feature type="region of interest" description="Disordered" evidence="1">
    <location>
        <begin position="62"/>
        <end position="89"/>
    </location>
</feature>
<evidence type="ECO:0000313" key="3">
    <source>
        <dbReference type="Proteomes" id="UP001316384"/>
    </source>
</evidence>
<protein>
    <recommendedName>
        <fullName evidence="4">PepSY domain-containing protein</fullName>
    </recommendedName>
</protein>
<reference evidence="2 3" key="1">
    <citation type="submission" date="2022-07" db="EMBL/GenBank/DDBJ databases">
        <title>Novel species in genus cellulomonas.</title>
        <authorList>
            <person name="Ye L."/>
        </authorList>
    </citation>
    <scope>NUCLEOTIDE SEQUENCE [LARGE SCALE GENOMIC DNA]</scope>
    <source>
        <strain evidence="3">zg-B89</strain>
    </source>
</reference>
<proteinExistence type="predicted"/>
<name>A0ABY5KP75_9CELL</name>
<accession>A0ABY5KP75</accession>
<evidence type="ECO:0000313" key="2">
    <source>
        <dbReference type="EMBL" id="UUI72286.1"/>
    </source>
</evidence>
<evidence type="ECO:0000256" key="1">
    <source>
        <dbReference type="SAM" id="MobiDB-lite"/>
    </source>
</evidence>
<dbReference type="RefSeq" id="WP_227577849.1">
    <property type="nucleotide sequence ID" value="NZ_CP101987.1"/>
</dbReference>
<organism evidence="2 3">
    <name type="scientific">Cellulomonas xiejunii</name>
    <dbReference type="NCBI Taxonomy" id="2968083"/>
    <lineage>
        <taxon>Bacteria</taxon>
        <taxon>Bacillati</taxon>
        <taxon>Actinomycetota</taxon>
        <taxon>Actinomycetes</taxon>
        <taxon>Micrococcales</taxon>
        <taxon>Cellulomonadaceae</taxon>
        <taxon>Cellulomonas</taxon>
    </lineage>
</organism>
<dbReference type="Proteomes" id="UP001316384">
    <property type="component" value="Chromosome"/>
</dbReference>
<evidence type="ECO:0008006" key="4">
    <source>
        <dbReference type="Google" id="ProtNLM"/>
    </source>
</evidence>